<evidence type="ECO:0000313" key="2">
    <source>
        <dbReference type="EMBL" id="MEQ2298109.1"/>
    </source>
</evidence>
<sequence length="83" mass="9172">MALDDISLFLEITYGKFHMYWHTSVYIFTGSLLCLLFPRGSGQSSVHAPSSRLSSPCASLYSLKLEGQSANHSRKTDVSKTSL</sequence>
<keyword evidence="3" id="KW-1185">Reference proteome</keyword>
<keyword evidence="1" id="KW-1133">Transmembrane helix</keyword>
<reference evidence="2 3" key="1">
    <citation type="submission" date="2021-06" db="EMBL/GenBank/DDBJ databases">
        <authorList>
            <person name="Palmer J.M."/>
        </authorList>
    </citation>
    <scope>NUCLEOTIDE SEQUENCE [LARGE SCALE GENOMIC DNA]</scope>
    <source>
        <strain evidence="2 3">AS_MEX2019</strain>
        <tissue evidence="2">Muscle</tissue>
    </source>
</reference>
<evidence type="ECO:0000313" key="3">
    <source>
        <dbReference type="Proteomes" id="UP001469553"/>
    </source>
</evidence>
<feature type="transmembrane region" description="Helical" evidence="1">
    <location>
        <begin position="20"/>
        <end position="37"/>
    </location>
</feature>
<proteinExistence type="predicted"/>
<evidence type="ECO:0000256" key="1">
    <source>
        <dbReference type="SAM" id="Phobius"/>
    </source>
</evidence>
<organism evidence="2 3">
    <name type="scientific">Ameca splendens</name>
    <dbReference type="NCBI Taxonomy" id="208324"/>
    <lineage>
        <taxon>Eukaryota</taxon>
        <taxon>Metazoa</taxon>
        <taxon>Chordata</taxon>
        <taxon>Craniata</taxon>
        <taxon>Vertebrata</taxon>
        <taxon>Euteleostomi</taxon>
        <taxon>Actinopterygii</taxon>
        <taxon>Neopterygii</taxon>
        <taxon>Teleostei</taxon>
        <taxon>Neoteleostei</taxon>
        <taxon>Acanthomorphata</taxon>
        <taxon>Ovalentaria</taxon>
        <taxon>Atherinomorphae</taxon>
        <taxon>Cyprinodontiformes</taxon>
        <taxon>Goodeidae</taxon>
        <taxon>Ameca</taxon>
    </lineage>
</organism>
<keyword evidence="1" id="KW-0472">Membrane</keyword>
<gene>
    <name evidence="2" type="ORF">AMECASPLE_001868</name>
</gene>
<protein>
    <submittedName>
        <fullName evidence="2">Uncharacterized protein</fullName>
    </submittedName>
</protein>
<keyword evidence="1" id="KW-0812">Transmembrane</keyword>
<comment type="caution">
    <text evidence="2">The sequence shown here is derived from an EMBL/GenBank/DDBJ whole genome shotgun (WGS) entry which is preliminary data.</text>
</comment>
<dbReference type="Proteomes" id="UP001469553">
    <property type="component" value="Unassembled WGS sequence"/>
</dbReference>
<name>A0ABV0YW39_9TELE</name>
<dbReference type="EMBL" id="JAHRIP010047089">
    <property type="protein sequence ID" value="MEQ2298109.1"/>
    <property type="molecule type" value="Genomic_DNA"/>
</dbReference>
<accession>A0ABV0YW39</accession>